<protein>
    <submittedName>
        <fullName evidence="1">Uncharacterized protein</fullName>
    </submittedName>
</protein>
<comment type="caution">
    <text evidence="1">The sequence shown here is derived from an EMBL/GenBank/DDBJ whole genome shotgun (WGS) entry which is preliminary data.</text>
</comment>
<proteinExistence type="predicted"/>
<organism evidence="1 2">
    <name type="scientific">Dictyobacter kobayashii</name>
    <dbReference type="NCBI Taxonomy" id="2014872"/>
    <lineage>
        <taxon>Bacteria</taxon>
        <taxon>Bacillati</taxon>
        <taxon>Chloroflexota</taxon>
        <taxon>Ktedonobacteria</taxon>
        <taxon>Ktedonobacterales</taxon>
        <taxon>Dictyobacteraceae</taxon>
        <taxon>Dictyobacter</taxon>
    </lineage>
</organism>
<dbReference type="Proteomes" id="UP000287188">
    <property type="component" value="Unassembled WGS sequence"/>
</dbReference>
<keyword evidence="2" id="KW-1185">Reference proteome</keyword>
<dbReference type="EMBL" id="BIFS01000002">
    <property type="protein sequence ID" value="GCE21945.1"/>
    <property type="molecule type" value="Genomic_DNA"/>
</dbReference>
<accession>A0A402AS65</accession>
<evidence type="ECO:0000313" key="1">
    <source>
        <dbReference type="EMBL" id="GCE21945.1"/>
    </source>
</evidence>
<name>A0A402AS65_9CHLR</name>
<evidence type="ECO:0000313" key="2">
    <source>
        <dbReference type="Proteomes" id="UP000287188"/>
    </source>
</evidence>
<gene>
    <name evidence="1" type="ORF">KDK_57450</name>
</gene>
<sequence length="54" mass="6706">MYDPESVTEEYLGQLRLSTFVQNYEQYAQDARVETRRLSNICWRYVKRRWRSGR</sequence>
<dbReference type="AlphaFoldDB" id="A0A402AS65"/>
<reference evidence="2" key="1">
    <citation type="submission" date="2018-12" db="EMBL/GenBank/DDBJ databases">
        <title>Tengunoibacter tsumagoiensis gen. nov., sp. nov., Dictyobacter kobayashii sp. nov., D. alpinus sp. nov., and D. joshuensis sp. nov. and description of Dictyobacteraceae fam. nov. within the order Ktedonobacterales isolated from Tengu-no-mugimeshi.</title>
        <authorList>
            <person name="Wang C.M."/>
            <person name="Zheng Y."/>
            <person name="Sakai Y."/>
            <person name="Toyoda A."/>
            <person name="Minakuchi Y."/>
            <person name="Abe K."/>
            <person name="Yokota A."/>
            <person name="Yabe S."/>
        </authorList>
    </citation>
    <scope>NUCLEOTIDE SEQUENCE [LARGE SCALE GENOMIC DNA]</scope>
    <source>
        <strain evidence="2">Uno11</strain>
    </source>
</reference>